<protein>
    <submittedName>
        <fullName evidence="2">Uncharacterized protein</fullName>
    </submittedName>
</protein>
<evidence type="ECO:0000256" key="1">
    <source>
        <dbReference type="SAM" id="SignalP"/>
    </source>
</evidence>
<name>A0ABW6GSD8_9ACTN</name>
<evidence type="ECO:0000313" key="3">
    <source>
        <dbReference type="Proteomes" id="UP001599542"/>
    </source>
</evidence>
<evidence type="ECO:0000313" key="2">
    <source>
        <dbReference type="EMBL" id="MFE1355678.1"/>
    </source>
</evidence>
<comment type="caution">
    <text evidence="2">The sequence shown here is derived from an EMBL/GenBank/DDBJ whole genome shotgun (WGS) entry which is preliminary data.</text>
</comment>
<gene>
    <name evidence="2" type="ORF">ACFW6T_27230</name>
</gene>
<dbReference type="EMBL" id="JBHYPX010000065">
    <property type="protein sequence ID" value="MFE1355678.1"/>
    <property type="molecule type" value="Genomic_DNA"/>
</dbReference>
<feature type="chain" id="PRO_5046205304" evidence="1">
    <location>
        <begin position="29"/>
        <end position="110"/>
    </location>
</feature>
<sequence>MKKIVGRLGMVTALGAVSLVLGTGAAHAASTLYQGDDYAKYSSGYLYACDKESDGHGVYAEYWGSGSTHGFVWDGNGASAGCGSLKVTITSFRVCEDVSSGDYCSSRVYV</sequence>
<proteinExistence type="predicted"/>
<organism evidence="2 3">
    <name type="scientific">Kitasatospora phosalacinea</name>
    <dbReference type="NCBI Taxonomy" id="2065"/>
    <lineage>
        <taxon>Bacteria</taxon>
        <taxon>Bacillati</taxon>
        <taxon>Actinomycetota</taxon>
        <taxon>Actinomycetes</taxon>
        <taxon>Kitasatosporales</taxon>
        <taxon>Streptomycetaceae</taxon>
        <taxon>Kitasatospora</taxon>
    </lineage>
</organism>
<feature type="signal peptide" evidence="1">
    <location>
        <begin position="1"/>
        <end position="28"/>
    </location>
</feature>
<keyword evidence="1" id="KW-0732">Signal</keyword>
<keyword evidence="3" id="KW-1185">Reference proteome</keyword>
<reference evidence="2 3" key="1">
    <citation type="submission" date="2024-09" db="EMBL/GenBank/DDBJ databases">
        <title>The Natural Products Discovery Center: Release of the First 8490 Sequenced Strains for Exploring Actinobacteria Biosynthetic Diversity.</title>
        <authorList>
            <person name="Kalkreuter E."/>
            <person name="Kautsar S.A."/>
            <person name="Yang D."/>
            <person name="Bader C.D."/>
            <person name="Teijaro C.N."/>
            <person name="Fluegel L."/>
            <person name="Davis C.M."/>
            <person name="Simpson J.R."/>
            <person name="Lauterbach L."/>
            <person name="Steele A.D."/>
            <person name="Gui C."/>
            <person name="Meng S."/>
            <person name="Li G."/>
            <person name="Viehrig K."/>
            <person name="Ye F."/>
            <person name="Su P."/>
            <person name="Kiefer A.F."/>
            <person name="Nichols A."/>
            <person name="Cepeda A.J."/>
            <person name="Yan W."/>
            <person name="Fan B."/>
            <person name="Jiang Y."/>
            <person name="Adhikari A."/>
            <person name="Zheng C.-J."/>
            <person name="Schuster L."/>
            <person name="Cowan T.M."/>
            <person name="Smanski M.J."/>
            <person name="Chevrette M.G."/>
            <person name="De Carvalho L.P.S."/>
            <person name="Shen B."/>
        </authorList>
    </citation>
    <scope>NUCLEOTIDE SEQUENCE [LARGE SCALE GENOMIC DNA]</scope>
    <source>
        <strain evidence="2 3">NPDC058753</strain>
    </source>
</reference>
<accession>A0ABW6GSD8</accession>
<dbReference type="Proteomes" id="UP001599542">
    <property type="component" value="Unassembled WGS sequence"/>
</dbReference>
<dbReference type="RefSeq" id="WP_380331988.1">
    <property type="nucleotide sequence ID" value="NZ_JBHYPW010000091.1"/>
</dbReference>